<protein>
    <submittedName>
        <fullName evidence="2">Uncharacterized protein</fullName>
    </submittedName>
</protein>
<dbReference type="EMBL" id="CABDUW010000556">
    <property type="protein sequence ID" value="VTJ71389.1"/>
    <property type="molecule type" value="Genomic_DNA"/>
</dbReference>
<keyword evidence="3" id="KW-1185">Reference proteome</keyword>
<dbReference type="Proteomes" id="UP000335636">
    <property type="component" value="Unassembled WGS sequence"/>
</dbReference>
<reference evidence="2" key="1">
    <citation type="submission" date="2019-04" db="EMBL/GenBank/DDBJ databases">
        <authorList>
            <person name="Alioto T."/>
            <person name="Alioto T."/>
        </authorList>
    </citation>
    <scope>NUCLEOTIDE SEQUENCE [LARGE SCALE GENOMIC DNA]</scope>
</reference>
<evidence type="ECO:0000256" key="1">
    <source>
        <dbReference type="SAM" id="MobiDB-lite"/>
    </source>
</evidence>
<accession>A0A5E4BR72</accession>
<feature type="region of interest" description="Disordered" evidence="1">
    <location>
        <begin position="1"/>
        <end position="39"/>
    </location>
</feature>
<proteinExistence type="predicted"/>
<comment type="caution">
    <text evidence="2">The sequence shown here is derived from an EMBL/GenBank/DDBJ whole genome shotgun (WGS) entry which is preliminary data.</text>
</comment>
<organism evidence="2 3">
    <name type="scientific">Marmota monax</name>
    <name type="common">Woodchuck</name>
    <dbReference type="NCBI Taxonomy" id="9995"/>
    <lineage>
        <taxon>Eukaryota</taxon>
        <taxon>Metazoa</taxon>
        <taxon>Chordata</taxon>
        <taxon>Craniata</taxon>
        <taxon>Vertebrata</taxon>
        <taxon>Euteleostomi</taxon>
        <taxon>Mammalia</taxon>
        <taxon>Eutheria</taxon>
        <taxon>Euarchontoglires</taxon>
        <taxon>Glires</taxon>
        <taxon>Rodentia</taxon>
        <taxon>Sciuromorpha</taxon>
        <taxon>Sciuridae</taxon>
        <taxon>Xerinae</taxon>
        <taxon>Marmotini</taxon>
        <taxon>Marmota</taxon>
    </lineage>
</organism>
<evidence type="ECO:0000313" key="2">
    <source>
        <dbReference type="EMBL" id="VTJ71389.1"/>
    </source>
</evidence>
<name>A0A5E4BR72_MARMO</name>
<gene>
    <name evidence="2" type="ORF">MONAX_5E008789</name>
</gene>
<dbReference type="AlphaFoldDB" id="A0A5E4BR72"/>
<evidence type="ECO:0000313" key="3">
    <source>
        <dbReference type="Proteomes" id="UP000335636"/>
    </source>
</evidence>
<sequence length="71" mass="8021">MALLSWAWKRPMCPAGQPKELERNGEKNKPDPEGSKPALSLDFKQLTFNSERCKDAQVAKARLPRPADSQR</sequence>
<feature type="compositionally biased region" description="Basic and acidic residues" evidence="1">
    <location>
        <begin position="19"/>
        <end position="34"/>
    </location>
</feature>